<evidence type="ECO:0000256" key="5">
    <source>
        <dbReference type="ARBA" id="ARBA00049026"/>
    </source>
</evidence>
<dbReference type="PANTHER" id="PTHR11773">
    <property type="entry name" value="GLYCINE DEHYDROGENASE, DECARBOXYLATING"/>
    <property type="match status" value="1"/>
</dbReference>
<dbReference type="Gene3D" id="3.40.640.10">
    <property type="entry name" value="Type I PLP-dependent aspartate aminotransferase-like (Major domain)"/>
    <property type="match status" value="1"/>
</dbReference>
<dbReference type="Gene3D" id="3.90.1150.10">
    <property type="entry name" value="Aspartate Aminotransferase, domain 1"/>
    <property type="match status" value="1"/>
</dbReference>
<dbReference type="EMBL" id="SHLC01000001">
    <property type="protein sequence ID" value="RZU66315.1"/>
    <property type="molecule type" value="Genomic_DNA"/>
</dbReference>
<evidence type="ECO:0000259" key="7">
    <source>
        <dbReference type="Pfam" id="PF21478"/>
    </source>
</evidence>
<feature type="domain" description="Aminotransferase class V" evidence="6">
    <location>
        <begin position="155"/>
        <end position="322"/>
    </location>
</feature>
<accession>A0A4Q8AQH2</accession>
<dbReference type="GO" id="GO:0016594">
    <property type="term" value="F:glycine binding"/>
    <property type="evidence" value="ECO:0007669"/>
    <property type="project" value="TreeGrafter"/>
</dbReference>
<comment type="catalytic activity">
    <reaction evidence="5">
        <text>N(6)-[(R)-lipoyl]-L-lysyl-[glycine-cleavage complex H protein] + glycine + H(+) = N(6)-[(R)-S(8)-aminomethyldihydrolipoyl]-L-lysyl-[glycine-cleavage complex H protein] + CO2</text>
        <dbReference type="Rhea" id="RHEA:24304"/>
        <dbReference type="Rhea" id="RHEA-COMP:10494"/>
        <dbReference type="Rhea" id="RHEA-COMP:10495"/>
        <dbReference type="ChEBI" id="CHEBI:15378"/>
        <dbReference type="ChEBI" id="CHEBI:16526"/>
        <dbReference type="ChEBI" id="CHEBI:57305"/>
        <dbReference type="ChEBI" id="CHEBI:83099"/>
        <dbReference type="ChEBI" id="CHEBI:83143"/>
        <dbReference type="EC" id="1.4.4.2"/>
    </reaction>
</comment>
<dbReference type="GO" id="GO:0004375">
    <property type="term" value="F:glycine dehydrogenase (decarboxylating) activity"/>
    <property type="evidence" value="ECO:0007669"/>
    <property type="project" value="UniProtKB-EC"/>
</dbReference>
<organism evidence="8 9">
    <name type="scientific">Microterricola gilva</name>
    <dbReference type="NCBI Taxonomy" id="393267"/>
    <lineage>
        <taxon>Bacteria</taxon>
        <taxon>Bacillati</taxon>
        <taxon>Actinomycetota</taxon>
        <taxon>Actinomycetes</taxon>
        <taxon>Micrococcales</taxon>
        <taxon>Microbacteriaceae</taxon>
        <taxon>Microterricola</taxon>
    </lineage>
</organism>
<evidence type="ECO:0000256" key="2">
    <source>
        <dbReference type="ARBA" id="ARBA00012134"/>
    </source>
</evidence>
<dbReference type="GO" id="GO:0019464">
    <property type="term" value="P:glycine decarboxylation via glycine cleavage system"/>
    <property type="evidence" value="ECO:0007669"/>
    <property type="project" value="TreeGrafter"/>
</dbReference>
<dbReference type="Pfam" id="PF21478">
    <property type="entry name" value="GcvP2_C"/>
    <property type="match status" value="1"/>
</dbReference>
<name>A0A4Q8AQH2_9MICO</name>
<dbReference type="InterPro" id="IPR020581">
    <property type="entry name" value="GDC_P"/>
</dbReference>
<feature type="domain" description="Glycine dehydrogenase C-terminal" evidence="7">
    <location>
        <begin position="378"/>
        <end position="488"/>
    </location>
</feature>
<evidence type="ECO:0000256" key="1">
    <source>
        <dbReference type="ARBA" id="ARBA00003788"/>
    </source>
</evidence>
<sequence>MSLPIAPKPTLRRFHQARWDEPLIFELTAPGERGVLVSQTEPGVRAAVGDVLAELPAGLRREKPAALPEMGQMRVLKHYLRLSQENLGADFNIDIGQGTCTMKYAPKVNDRLINTPNLTAMHPLQNEDDAQGILEIIWRTEQMLAEISGMHRVSLHTSGGSTAIWTNIAMIRAYHEANGEGEQRDEVITTIFSHPSNAAAAKAAGYKVVTLYPDADGYPDLEALRGAVGPRTAAIMITNPEDTGIFNPHVKRWVELAHSVGALASYDQANANGILGITRARDAGFDVCHFNLHKTFGTPHGCGGPGGGASAVSEAMTPFLPGPLVDRSVGADGVRFTLNADLPQSIGKVAPFYGVIPTIVRAYSWMMALGAEGLRAVAETAVLNNNYLLKKVLEIPGASAPYAVGRRRIEQVRYSWQELFEETGISSEEIGIRAADFGMHYWTSHHPYVVPQPFTLEPTESYSMAELDEYAAVLAQIASEARENAELVRTAPHNQTVHHTHHDDLEDPARWAITWRAYQRKHGEALAEGRAAARAAGETPRADVAATVVAADAVAAV</sequence>
<protein>
    <recommendedName>
        <fullName evidence="2">glycine dehydrogenase (aminomethyl-transferring)</fullName>
        <ecNumber evidence="2">1.4.4.2</ecNumber>
    </recommendedName>
</protein>
<dbReference type="GO" id="GO:0030170">
    <property type="term" value="F:pyridoxal phosphate binding"/>
    <property type="evidence" value="ECO:0007669"/>
    <property type="project" value="TreeGrafter"/>
</dbReference>
<dbReference type="InterPro" id="IPR015421">
    <property type="entry name" value="PyrdxlP-dep_Trfase_major"/>
</dbReference>
<dbReference type="Proteomes" id="UP000291483">
    <property type="component" value="Unassembled WGS sequence"/>
</dbReference>
<proteinExistence type="predicted"/>
<dbReference type="Pfam" id="PF00266">
    <property type="entry name" value="Aminotran_5"/>
    <property type="match status" value="1"/>
</dbReference>
<dbReference type="PANTHER" id="PTHR11773:SF1">
    <property type="entry name" value="GLYCINE DEHYDROGENASE (DECARBOXYLATING), MITOCHONDRIAL"/>
    <property type="match status" value="1"/>
</dbReference>
<gene>
    <name evidence="8" type="ORF">EV379_2669</name>
</gene>
<dbReference type="InterPro" id="IPR015422">
    <property type="entry name" value="PyrdxlP-dep_Trfase_small"/>
</dbReference>
<evidence type="ECO:0000256" key="3">
    <source>
        <dbReference type="ARBA" id="ARBA00022898"/>
    </source>
</evidence>
<comment type="caution">
    <text evidence="8">The sequence shown here is derived from an EMBL/GenBank/DDBJ whole genome shotgun (WGS) entry which is preliminary data.</text>
</comment>
<dbReference type="OrthoDB" id="9801272at2"/>
<evidence type="ECO:0000313" key="8">
    <source>
        <dbReference type="EMBL" id="RZU66315.1"/>
    </source>
</evidence>
<evidence type="ECO:0000313" key="9">
    <source>
        <dbReference type="Proteomes" id="UP000291483"/>
    </source>
</evidence>
<dbReference type="InterPro" id="IPR000192">
    <property type="entry name" value="Aminotrans_V_dom"/>
</dbReference>
<keyword evidence="3" id="KW-0663">Pyridoxal phosphate</keyword>
<comment type="function">
    <text evidence="1">The glycine cleavage system catalyzes the degradation of glycine. The P protein binds the alpha-amino group of glycine through its pyridoxal phosphate cofactor; CO(2) is released and the remaining methylamine moiety is then transferred to the lipoamide cofactor of the H protein.</text>
</comment>
<dbReference type="GO" id="GO:0005829">
    <property type="term" value="C:cytosol"/>
    <property type="evidence" value="ECO:0007669"/>
    <property type="project" value="TreeGrafter"/>
</dbReference>
<dbReference type="RefSeq" id="WP_130506532.1">
    <property type="nucleotide sequence ID" value="NZ_SHLC01000001.1"/>
</dbReference>
<dbReference type="GO" id="GO:0005960">
    <property type="term" value="C:glycine cleavage complex"/>
    <property type="evidence" value="ECO:0007669"/>
    <property type="project" value="TreeGrafter"/>
</dbReference>
<evidence type="ECO:0000256" key="4">
    <source>
        <dbReference type="ARBA" id="ARBA00023002"/>
    </source>
</evidence>
<dbReference type="Gene3D" id="6.20.440.10">
    <property type="match status" value="1"/>
</dbReference>
<evidence type="ECO:0000259" key="6">
    <source>
        <dbReference type="Pfam" id="PF00266"/>
    </source>
</evidence>
<reference evidence="8 9" key="1">
    <citation type="submission" date="2019-02" db="EMBL/GenBank/DDBJ databases">
        <title>Sequencing the genomes of 1000 actinobacteria strains.</title>
        <authorList>
            <person name="Klenk H.-P."/>
        </authorList>
    </citation>
    <scope>NUCLEOTIDE SEQUENCE [LARGE SCALE GENOMIC DNA]</scope>
    <source>
        <strain evidence="8 9">DSM 18319</strain>
    </source>
</reference>
<dbReference type="InterPro" id="IPR049316">
    <property type="entry name" value="GDC-P_C"/>
</dbReference>
<dbReference type="NCBIfam" id="NF003346">
    <property type="entry name" value="PRK04366.1"/>
    <property type="match status" value="1"/>
</dbReference>
<keyword evidence="4" id="KW-0560">Oxidoreductase</keyword>
<dbReference type="EC" id="1.4.4.2" evidence="2"/>
<dbReference type="InterPro" id="IPR015424">
    <property type="entry name" value="PyrdxlP-dep_Trfase"/>
</dbReference>
<keyword evidence="9" id="KW-1185">Reference proteome</keyword>
<dbReference type="SUPFAM" id="SSF53383">
    <property type="entry name" value="PLP-dependent transferases"/>
    <property type="match status" value="1"/>
</dbReference>
<dbReference type="AlphaFoldDB" id="A0A4Q8AQH2"/>